<dbReference type="EMBL" id="ML976663">
    <property type="protein sequence ID" value="KAF1977507.1"/>
    <property type="molecule type" value="Genomic_DNA"/>
</dbReference>
<dbReference type="GO" id="GO:0004672">
    <property type="term" value="F:protein kinase activity"/>
    <property type="evidence" value="ECO:0007669"/>
    <property type="project" value="InterPro"/>
</dbReference>
<dbReference type="InterPro" id="IPR000719">
    <property type="entry name" value="Prot_kinase_dom"/>
</dbReference>
<dbReference type="Gene3D" id="1.10.510.10">
    <property type="entry name" value="Transferase(Phosphotransferase) domain 1"/>
    <property type="match status" value="1"/>
</dbReference>
<dbReference type="InterPro" id="IPR011009">
    <property type="entry name" value="Kinase-like_dom_sf"/>
</dbReference>
<reference evidence="2" key="1">
    <citation type="journal article" date="2020" name="Stud. Mycol.">
        <title>101 Dothideomycetes genomes: a test case for predicting lifestyles and emergence of pathogens.</title>
        <authorList>
            <person name="Haridas S."/>
            <person name="Albert R."/>
            <person name="Binder M."/>
            <person name="Bloem J."/>
            <person name="Labutti K."/>
            <person name="Salamov A."/>
            <person name="Andreopoulos B."/>
            <person name="Baker S."/>
            <person name="Barry K."/>
            <person name="Bills G."/>
            <person name="Bluhm B."/>
            <person name="Cannon C."/>
            <person name="Castanera R."/>
            <person name="Culley D."/>
            <person name="Daum C."/>
            <person name="Ezra D."/>
            <person name="Gonzalez J."/>
            <person name="Henrissat B."/>
            <person name="Kuo A."/>
            <person name="Liang C."/>
            <person name="Lipzen A."/>
            <person name="Lutzoni F."/>
            <person name="Magnuson J."/>
            <person name="Mondo S."/>
            <person name="Nolan M."/>
            <person name="Ohm R."/>
            <person name="Pangilinan J."/>
            <person name="Park H.-J."/>
            <person name="Ramirez L."/>
            <person name="Alfaro M."/>
            <person name="Sun H."/>
            <person name="Tritt A."/>
            <person name="Yoshinaga Y."/>
            <person name="Zwiers L.-H."/>
            <person name="Turgeon B."/>
            <person name="Goodwin S."/>
            <person name="Spatafora J."/>
            <person name="Crous P."/>
            <person name="Grigoriev I."/>
        </authorList>
    </citation>
    <scope>NUCLEOTIDE SEQUENCE</scope>
    <source>
        <strain evidence="2">CBS 107.79</strain>
    </source>
</reference>
<dbReference type="Proteomes" id="UP000800036">
    <property type="component" value="Unassembled WGS sequence"/>
</dbReference>
<dbReference type="OrthoDB" id="310217at2759"/>
<name>A0A6A5VWC8_9PLEO</name>
<protein>
    <recommendedName>
        <fullName evidence="1">Protein kinase domain-containing protein</fullName>
    </recommendedName>
</protein>
<dbReference type="GO" id="GO:0005524">
    <property type="term" value="F:ATP binding"/>
    <property type="evidence" value="ECO:0007669"/>
    <property type="project" value="InterPro"/>
</dbReference>
<organism evidence="2 3">
    <name type="scientific">Bimuria novae-zelandiae CBS 107.79</name>
    <dbReference type="NCBI Taxonomy" id="1447943"/>
    <lineage>
        <taxon>Eukaryota</taxon>
        <taxon>Fungi</taxon>
        <taxon>Dikarya</taxon>
        <taxon>Ascomycota</taxon>
        <taxon>Pezizomycotina</taxon>
        <taxon>Dothideomycetes</taxon>
        <taxon>Pleosporomycetidae</taxon>
        <taxon>Pleosporales</taxon>
        <taxon>Massarineae</taxon>
        <taxon>Didymosphaeriaceae</taxon>
        <taxon>Bimuria</taxon>
    </lineage>
</organism>
<evidence type="ECO:0000313" key="3">
    <source>
        <dbReference type="Proteomes" id="UP000800036"/>
    </source>
</evidence>
<proteinExistence type="predicted"/>
<dbReference type="SUPFAM" id="SSF56112">
    <property type="entry name" value="Protein kinase-like (PK-like)"/>
    <property type="match status" value="1"/>
</dbReference>
<evidence type="ECO:0000259" key="1">
    <source>
        <dbReference type="PROSITE" id="PS50011"/>
    </source>
</evidence>
<gene>
    <name evidence="2" type="ORF">BU23DRAFT_659958</name>
</gene>
<dbReference type="AlphaFoldDB" id="A0A6A5VWC8"/>
<evidence type="ECO:0000313" key="2">
    <source>
        <dbReference type="EMBL" id="KAF1977507.1"/>
    </source>
</evidence>
<feature type="domain" description="Protein kinase" evidence="1">
    <location>
        <begin position="13"/>
        <end position="293"/>
    </location>
</feature>
<dbReference type="PROSITE" id="PS50011">
    <property type="entry name" value="PROTEIN_KINASE_DOM"/>
    <property type="match status" value="1"/>
</dbReference>
<keyword evidence="3" id="KW-1185">Reference proteome</keyword>
<sequence length="293" mass="33274">MPFAIPTPRFVLIKELTGDGGRCNGDIHVTIDCQTNSLVIRKTLHKRDPLTGRASVDKVQELKRVSGHPNIVRFIDFVPGSNNAGDELYLEYCRAPRGNGLGEINTLRQLCQLYEEKGANTPELFAWHLVESLLKAISWMQFGIRDVAVNQADPNWDAVFQGAIWSPNLFLMSDQEQSQSEYPRIVLGDFGCAEFASDLKEMSEMERRVQASYPIADLKEMLLLMRPFCHSSVEHGTLRKCDVQLSDRHSWRVSEELRGIVLRLRELKDEDPSIIDLLKTLKGDTPCPRHVEI</sequence>
<accession>A0A6A5VWC8</accession>